<evidence type="ECO:0000313" key="4">
    <source>
        <dbReference type="Proteomes" id="UP001221558"/>
    </source>
</evidence>
<organism evidence="3 4">
    <name type="scientific">Sphingobacterium oryzagri</name>
    <dbReference type="NCBI Taxonomy" id="3025669"/>
    <lineage>
        <taxon>Bacteria</taxon>
        <taxon>Pseudomonadati</taxon>
        <taxon>Bacteroidota</taxon>
        <taxon>Sphingobacteriia</taxon>
        <taxon>Sphingobacteriales</taxon>
        <taxon>Sphingobacteriaceae</taxon>
        <taxon>Sphingobacterium</taxon>
    </lineage>
</organism>
<dbReference type="InterPro" id="IPR012347">
    <property type="entry name" value="Ferritin-like"/>
</dbReference>
<dbReference type="Proteomes" id="UP001221558">
    <property type="component" value="Chromosome"/>
</dbReference>
<protein>
    <submittedName>
        <fullName evidence="3">DUF4142 domain-containing protein</fullName>
    </submittedName>
</protein>
<reference evidence="3 4" key="1">
    <citation type="submission" date="2023-02" db="EMBL/GenBank/DDBJ databases">
        <title>Genome sequence of Sphingobacterium sp. KACC 22765.</title>
        <authorList>
            <person name="Kim S."/>
            <person name="Heo J."/>
            <person name="Kwon S.-W."/>
        </authorList>
    </citation>
    <scope>NUCLEOTIDE SEQUENCE [LARGE SCALE GENOMIC DNA]</scope>
    <source>
        <strain evidence="3 4">KACC 22765</strain>
    </source>
</reference>
<dbReference type="PANTHER" id="PTHR38593:SF1">
    <property type="entry name" value="BLR2558 PROTEIN"/>
    <property type="match status" value="1"/>
</dbReference>
<dbReference type="RefSeq" id="WP_274269051.1">
    <property type="nucleotide sequence ID" value="NZ_CP117880.1"/>
</dbReference>
<keyword evidence="1" id="KW-0732">Signal</keyword>
<dbReference type="PANTHER" id="PTHR38593">
    <property type="entry name" value="BLR2558 PROTEIN"/>
    <property type="match status" value="1"/>
</dbReference>
<accession>A0ABY7WL65</accession>
<dbReference type="Gene3D" id="1.20.1260.10">
    <property type="match status" value="1"/>
</dbReference>
<evidence type="ECO:0000259" key="2">
    <source>
        <dbReference type="Pfam" id="PF13628"/>
    </source>
</evidence>
<feature type="chain" id="PRO_5047391374" evidence="1">
    <location>
        <begin position="25"/>
        <end position="181"/>
    </location>
</feature>
<feature type="domain" description="DUF4142" evidence="2">
    <location>
        <begin position="32"/>
        <end position="168"/>
    </location>
</feature>
<proteinExistence type="predicted"/>
<gene>
    <name evidence="3" type="ORF">PQ465_08165</name>
</gene>
<feature type="signal peptide" evidence="1">
    <location>
        <begin position="1"/>
        <end position="24"/>
    </location>
</feature>
<name>A0ABY7WL65_9SPHI</name>
<evidence type="ECO:0000313" key="3">
    <source>
        <dbReference type="EMBL" id="WDF70342.1"/>
    </source>
</evidence>
<evidence type="ECO:0000256" key="1">
    <source>
        <dbReference type="SAM" id="SignalP"/>
    </source>
</evidence>
<dbReference type="EMBL" id="CP117880">
    <property type="protein sequence ID" value="WDF70342.1"/>
    <property type="molecule type" value="Genomic_DNA"/>
</dbReference>
<sequence>MKKYFILCFSMLGVLAISFSQAQAQQDTATMDQDFLSKAVNDNRFKVAIGSQALERSNNDAVKQFAQGLVTDHTRALEELEQAATAKKLVLPDAINENHASILKAVGGLSGDNFNTAFKDVMVKSHEDAIALYELAAGENGLTDPELRTWAGEKVQTLKSHLEKAKALPVTTAATKDKSGK</sequence>
<dbReference type="InterPro" id="IPR025419">
    <property type="entry name" value="DUF4142"/>
</dbReference>
<dbReference type="Pfam" id="PF13628">
    <property type="entry name" value="DUF4142"/>
    <property type="match status" value="1"/>
</dbReference>
<keyword evidence="4" id="KW-1185">Reference proteome</keyword>